<feature type="transmembrane region" description="Helical" evidence="1">
    <location>
        <begin position="174"/>
        <end position="194"/>
    </location>
</feature>
<protein>
    <submittedName>
        <fullName evidence="3">DMT family transporter</fullName>
    </submittedName>
</protein>
<dbReference type="SUPFAM" id="SSF103481">
    <property type="entry name" value="Multidrug resistance efflux transporter EmrE"/>
    <property type="match status" value="2"/>
</dbReference>
<dbReference type="Proteomes" id="UP000292120">
    <property type="component" value="Unassembled WGS sequence"/>
</dbReference>
<feature type="transmembrane region" description="Helical" evidence="1">
    <location>
        <begin position="30"/>
        <end position="48"/>
    </location>
</feature>
<keyword evidence="4" id="KW-1185">Reference proteome</keyword>
<dbReference type="GO" id="GO:0016020">
    <property type="term" value="C:membrane"/>
    <property type="evidence" value="ECO:0007669"/>
    <property type="project" value="InterPro"/>
</dbReference>
<proteinExistence type="predicted"/>
<dbReference type="RefSeq" id="WP_130968631.1">
    <property type="nucleotide sequence ID" value="NZ_SIXI01000005.1"/>
</dbReference>
<dbReference type="OrthoDB" id="5295396at2"/>
<evidence type="ECO:0000256" key="1">
    <source>
        <dbReference type="SAM" id="Phobius"/>
    </source>
</evidence>
<comment type="caution">
    <text evidence="3">The sequence shown here is derived from an EMBL/GenBank/DDBJ whole genome shotgun (WGS) entry which is preliminary data.</text>
</comment>
<evidence type="ECO:0000313" key="3">
    <source>
        <dbReference type="EMBL" id="TBO29336.1"/>
    </source>
</evidence>
<feature type="transmembrane region" description="Helical" evidence="1">
    <location>
        <begin position="60"/>
        <end position="79"/>
    </location>
</feature>
<accession>A0A4Q9H1Q6</accession>
<sequence>MAYLGLLFNALVWGLSWWPLRELQAQGLHPVWATGCFFLVGLLVLLVTRREALGMVVRQPWLWALALAAGSTNAAFNWAVSIGDVVRVVLLFYLMPLWAVLLARVLLGEAITSGALARIALALLGAGLVLRPAEGGWPAFHGLADVLGVLGGIGFALNNVLLRKQAHVPSSARALAMFMGGLILPTALGVVLALQGSIPGWPAPAWGWVLGALAMGLLFFASNMALQVGASQLPVAVTSVIMLTEVVFATGSSVLAGEAQLTTLTLTGGAMILAASLMSALAEANEGSRLPEHEALQALTRDPTQP</sequence>
<keyword evidence="1" id="KW-0472">Membrane</keyword>
<feature type="transmembrane region" description="Helical" evidence="1">
    <location>
        <begin position="206"/>
        <end position="226"/>
    </location>
</feature>
<evidence type="ECO:0000313" key="4">
    <source>
        <dbReference type="Proteomes" id="UP000292120"/>
    </source>
</evidence>
<evidence type="ECO:0000259" key="2">
    <source>
        <dbReference type="Pfam" id="PF00892"/>
    </source>
</evidence>
<feature type="transmembrane region" description="Helical" evidence="1">
    <location>
        <begin position="139"/>
        <end position="162"/>
    </location>
</feature>
<keyword evidence="1" id="KW-0812">Transmembrane</keyword>
<keyword evidence="1" id="KW-1133">Transmembrane helix</keyword>
<feature type="domain" description="EamA" evidence="2">
    <location>
        <begin position="2"/>
        <end position="130"/>
    </location>
</feature>
<feature type="transmembrane region" description="Helical" evidence="1">
    <location>
        <begin position="261"/>
        <end position="282"/>
    </location>
</feature>
<name>A0A4Q9H1Q6_9BURK</name>
<reference evidence="3 4" key="1">
    <citation type="submission" date="2019-02" db="EMBL/GenBank/DDBJ databases">
        <title>Aquabacterium sp. strain KMB7.</title>
        <authorList>
            <person name="Chen W.-M."/>
        </authorList>
    </citation>
    <scope>NUCLEOTIDE SEQUENCE [LARGE SCALE GENOMIC DNA]</scope>
    <source>
        <strain evidence="3 4">KMB7</strain>
    </source>
</reference>
<dbReference type="Pfam" id="PF00892">
    <property type="entry name" value="EamA"/>
    <property type="match status" value="1"/>
</dbReference>
<feature type="transmembrane region" description="Helical" evidence="1">
    <location>
        <begin position="85"/>
        <end position="103"/>
    </location>
</feature>
<organism evidence="3 4">
    <name type="scientific">Aquabacterium lacunae</name>
    <dbReference type="NCBI Taxonomy" id="2528630"/>
    <lineage>
        <taxon>Bacteria</taxon>
        <taxon>Pseudomonadati</taxon>
        <taxon>Pseudomonadota</taxon>
        <taxon>Betaproteobacteria</taxon>
        <taxon>Burkholderiales</taxon>
        <taxon>Aquabacterium</taxon>
    </lineage>
</organism>
<dbReference type="InterPro" id="IPR000620">
    <property type="entry name" value="EamA_dom"/>
</dbReference>
<feature type="transmembrane region" description="Helical" evidence="1">
    <location>
        <begin position="115"/>
        <end position="133"/>
    </location>
</feature>
<feature type="transmembrane region" description="Helical" evidence="1">
    <location>
        <begin position="233"/>
        <end position="255"/>
    </location>
</feature>
<dbReference type="EMBL" id="SIXI01000005">
    <property type="protein sequence ID" value="TBO29336.1"/>
    <property type="molecule type" value="Genomic_DNA"/>
</dbReference>
<dbReference type="AlphaFoldDB" id="A0A4Q9H1Q6"/>
<gene>
    <name evidence="3" type="ORF">EYS42_13080</name>
</gene>
<dbReference type="PANTHER" id="PTHR22911">
    <property type="entry name" value="ACYL-MALONYL CONDENSING ENZYME-RELATED"/>
    <property type="match status" value="1"/>
</dbReference>
<dbReference type="InterPro" id="IPR037185">
    <property type="entry name" value="EmrE-like"/>
</dbReference>